<dbReference type="InterPro" id="IPR032466">
    <property type="entry name" value="Metal_Hydrolase"/>
</dbReference>
<dbReference type="PANTHER" id="PTHR22642:SF2">
    <property type="entry name" value="PROTEIN LONG AFTER FAR-RED 3"/>
    <property type="match status" value="1"/>
</dbReference>
<dbReference type="SUPFAM" id="SSF51338">
    <property type="entry name" value="Composite domain of metallo-dependent hydrolases"/>
    <property type="match status" value="1"/>
</dbReference>
<name>A0A941DNQ9_9BURK</name>
<sequence>MRRQFWLSAVLLLTAPWVQAETMLIKANGYSWEHERLRQFDTLVISDQGKVLATGAQAELAPRWPAAKVLDMGGKTVLPGLTDAHGHLLSLGYSMLSLNLRETRNLQEAREAIRTYLRQYPGNGWVLGGGWNQVVWQLGRFPEAADIDDLAPQRPVWLDRVDGHAGWANQAALRIAGIDKNTPDPSGGRIERDAAGNPTGVLIDSAMTLVSRHIPAADAAQNKEALKLALNTLVANGITSVHDAGINVAADQAIRSLQAEQALPLRVYGMIRGTGEEFTQLSKDGPRYDAAQDRYVLRAVKLFSDGALGSRGAALLAPYSDAPHTKGLLFHTPAELQGMIRTAASRGYQVNVHAIGDAANREVLDAFAALPPQWRAARRHRIEHAQVVALEDIPRFVKLGLIPSMQPVHATSDMNMAEQRVGPQRIRGAYAWQRFTKLGARIACGSDFPIESPNPFEGMLAAVSRTDLQGQPQGGWYPDQAMSREQALRCFTLDAAFAAFQETRLGSLEKGKWADFVVIDRDILKVPVSEIATTQVLSTWVAGKQVYSRP</sequence>
<feature type="chain" id="PRO_5037788385" evidence="1">
    <location>
        <begin position="21"/>
        <end position="550"/>
    </location>
</feature>
<dbReference type="Gene3D" id="3.10.310.70">
    <property type="match status" value="1"/>
</dbReference>
<evidence type="ECO:0000313" key="4">
    <source>
        <dbReference type="Proteomes" id="UP000680067"/>
    </source>
</evidence>
<dbReference type="InterPro" id="IPR011059">
    <property type="entry name" value="Metal-dep_hydrolase_composite"/>
</dbReference>
<dbReference type="Gene3D" id="2.30.40.10">
    <property type="entry name" value="Urease, subunit C, domain 1"/>
    <property type="match status" value="1"/>
</dbReference>
<dbReference type="Pfam" id="PF07969">
    <property type="entry name" value="Amidohydro_3"/>
    <property type="match status" value="1"/>
</dbReference>
<dbReference type="CDD" id="cd01300">
    <property type="entry name" value="YtcJ_like"/>
    <property type="match status" value="1"/>
</dbReference>
<evidence type="ECO:0000313" key="3">
    <source>
        <dbReference type="EMBL" id="MBR7783419.1"/>
    </source>
</evidence>
<dbReference type="SUPFAM" id="SSF51556">
    <property type="entry name" value="Metallo-dependent hydrolases"/>
    <property type="match status" value="1"/>
</dbReference>
<evidence type="ECO:0000256" key="1">
    <source>
        <dbReference type="SAM" id="SignalP"/>
    </source>
</evidence>
<accession>A0A941DNQ9</accession>
<evidence type="ECO:0000259" key="2">
    <source>
        <dbReference type="Pfam" id="PF07969"/>
    </source>
</evidence>
<gene>
    <name evidence="3" type="ORF">KDM89_14840</name>
</gene>
<dbReference type="InterPro" id="IPR033932">
    <property type="entry name" value="YtcJ-like"/>
</dbReference>
<feature type="domain" description="Amidohydrolase 3" evidence="2">
    <location>
        <begin position="68"/>
        <end position="547"/>
    </location>
</feature>
<dbReference type="Proteomes" id="UP000680067">
    <property type="component" value="Unassembled WGS sequence"/>
</dbReference>
<dbReference type="EMBL" id="JAGSPN010000011">
    <property type="protein sequence ID" value="MBR7783419.1"/>
    <property type="molecule type" value="Genomic_DNA"/>
</dbReference>
<dbReference type="InterPro" id="IPR013108">
    <property type="entry name" value="Amidohydro_3"/>
</dbReference>
<keyword evidence="4" id="KW-1185">Reference proteome</keyword>
<keyword evidence="1" id="KW-0732">Signal</keyword>
<reference evidence="3" key="1">
    <citation type="submission" date="2021-04" db="EMBL/GenBank/DDBJ databases">
        <title>novel species isolated from subtropical streams in China.</title>
        <authorList>
            <person name="Lu H."/>
        </authorList>
    </citation>
    <scope>NUCLEOTIDE SEQUENCE</scope>
    <source>
        <strain evidence="3">LFS511W</strain>
    </source>
</reference>
<dbReference type="AlphaFoldDB" id="A0A941DNQ9"/>
<dbReference type="Gene3D" id="3.20.20.140">
    <property type="entry name" value="Metal-dependent hydrolases"/>
    <property type="match status" value="1"/>
</dbReference>
<proteinExistence type="predicted"/>
<dbReference type="GO" id="GO:0016810">
    <property type="term" value="F:hydrolase activity, acting on carbon-nitrogen (but not peptide) bonds"/>
    <property type="evidence" value="ECO:0007669"/>
    <property type="project" value="InterPro"/>
</dbReference>
<organism evidence="3 4">
    <name type="scientific">Undibacterium luofuense</name>
    <dbReference type="NCBI Taxonomy" id="2828733"/>
    <lineage>
        <taxon>Bacteria</taxon>
        <taxon>Pseudomonadati</taxon>
        <taxon>Pseudomonadota</taxon>
        <taxon>Betaproteobacteria</taxon>
        <taxon>Burkholderiales</taxon>
        <taxon>Oxalobacteraceae</taxon>
        <taxon>Undibacterium</taxon>
    </lineage>
</organism>
<dbReference type="PANTHER" id="PTHR22642">
    <property type="entry name" value="IMIDAZOLONEPROPIONASE"/>
    <property type="match status" value="1"/>
</dbReference>
<protein>
    <submittedName>
        <fullName evidence="3">Amidohydrolase</fullName>
    </submittedName>
</protein>
<feature type="signal peptide" evidence="1">
    <location>
        <begin position="1"/>
        <end position="20"/>
    </location>
</feature>
<comment type="caution">
    <text evidence="3">The sequence shown here is derived from an EMBL/GenBank/DDBJ whole genome shotgun (WGS) entry which is preliminary data.</text>
</comment>